<keyword evidence="6" id="KW-1185">Reference proteome</keyword>
<dbReference type="PANTHER" id="PTHR12151:SF25">
    <property type="entry name" value="LINALOOL DEHYDRATASE_ISOMERASE DOMAIN-CONTAINING PROTEIN"/>
    <property type="match status" value="1"/>
</dbReference>
<dbReference type="EMBL" id="NPDZ01000002">
    <property type="protein sequence ID" value="PJZ74334.1"/>
    <property type="molecule type" value="Genomic_DNA"/>
</dbReference>
<gene>
    <name evidence="4" type="ORF">CH360_05775</name>
    <name evidence="5" type="ORF">CH373_05355</name>
</gene>
<dbReference type="InterPro" id="IPR036249">
    <property type="entry name" value="Thioredoxin-like_sf"/>
</dbReference>
<evidence type="ECO:0000313" key="6">
    <source>
        <dbReference type="Proteomes" id="UP000231962"/>
    </source>
</evidence>
<sequence>MKALCFVWIVSLFFIQCKDRGISSEYPKEVTSFSEKGEGLPFFTGKDMRPTWDSEEARRLEDFQGWDQKGVLFGSNEMNGKICVVSFFFSKCAGICPMITRNLLSVQEKYKERKGMLLVSFSITPDLDTSQKLNSFAKERKILYNKWRLLTGDKKKIYSIARNSFNADIFSPRENQEQGLSENDFLHSESLFLLDRKLRIRGVYNGRMPSSIQELTEHAEILMEEDSKKSI</sequence>
<dbReference type="RefSeq" id="WP_100713067.1">
    <property type="nucleotide sequence ID" value="NZ_NPDY01000003.1"/>
</dbReference>
<name>A0A2M9ZQK7_9LEPT</name>
<dbReference type="AlphaFoldDB" id="A0A2M9ZQK7"/>
<feature type="disulfide bond" description="Redox-active" evidence="3">
    <location>
        <begin position="92"/>
        <end position="96"/>
    </location>
</feature>
<feature type="binding site" evidence="2">
    <location>
        <position position="96"/>
    </location>
    <ligand>
        <name>Cu cation</name>
        <dbReference type="ChEBI" id="CHEBI:23378"/>
    </ligand>
</feature>
<dbReference type="EMBL" id="NPDY01000003">
    <property type="protein sequence ID" value="PJZ70498.1"/>
    <property type="molecule type" value="Genomic_DNA"/>
</dbReference>
<evidence type="ECO:0000256" key="3">
    <source>
        <dbReference type="PIRSR" id="PIRSR603782-2"/>
    </source>
</evidence>
<reference evidence="6 7" key="1">
    <citation type="submission" date="2017-07" db="EMBL/GenBank/DDBJ databases">
        <title>Leptospira spp. isolated from tropical soils.</title>
        <authorList>
            <person name="Thibeaux R."/>
            <person name="Iraola G."/>
            <person name="Ferres I."/>
            <person name="Bierque E."/>
            <person name="Girault D."/>
            <person name="Soupe-Gilbert M.-E."/>
            <person name="Picardeau M."/>
            <person name="Goarant C."/>
        </authorList>
    </citation>
    <scope>NUCLEOTIDE SEQUENCE [LARGE SCALE GENOMIC DNA]</scope>
    <source>
        <strain evidence="5 7">FH1-B-B1</strain>
        <strain evidence="4 6">FH1-B-C1</strain>
    </source>
</reference>
<comment type="similarity">
    <text evidence="1">Belongs to the SCO1/2 family.</text>
</comment>
<proteinExistence type="inferred from homology"/>
<evidence type="ECO:0000313" key="5">
    <source>
        <dbReference type="EMBL" id="PJZ74334.1"/>
    </source>
</evidence>
<dbReference type="Proteomes" id="UP000231962">
    <property type="component" value="Unassembled WGS sequence"/>
</dbReference>
<comment type="caution">
    <text evidence="5">The sequence shown here is derived from an EMBL/GenBank/DDBJ whole genome shotgun (WGS) entry which is preliminary data.</text>
</comment>
<evidence type="ECO:0000313" key="7">
    <source>
        <dbReference type="Proteomes" id="UP000231990"/>
    </source>
</evidence>
<evidence type="ECO:0000313" key="4">
    <source>
        <dbReference type="EMBL" id="PJZ70498.1"/>
    </source>
</evidence>
<feature type="binding site" evidence="2">
    <location>
        <position position="187"/>
    </location>
    <ligand>
        <name>Cu cation</name>
        <dbReference type="ChEBI" id="CHEBI:23378"/>
    </ligand>
</feature>
<dbReference type="Gene3D" id="3.40.30.10">
    <property type="entry name" value="Glutaredoxin"/>
    <property type="match status" value="1"/>
</dbReference>
<keyword evidence="2" id="KW-0186">Copper</keyword>
<keyword evidence="2" id="KW-0479">Metal-binding</keyword>
<evidence type="ECO:0000256" key="1">
    <source>
        <dbReference type="ARBA" id="ARBA00010996"/>
    </source>
</evidence>
<dbReference type="Proteomes" id="UP000231990">
    <property type="component" value="Unassembled WGS sequence"/>
</dbReference>
<dbReference type="GO" id="GO:0046872">
    <property type="term" value="F:metal ion binding"/>
    <property type="evidence" value="ECO:0007669"/>
    <property type="project" value="UniProtKB-KW"/>
</dbReference>
<dbReference type="SUPFAM" id="SSF52833">
    <property type="entry name" value="Thioredoxin-like"/>
    <property type="match status" value="1"/>
</dbReference>
<evidence type="ECO:0008006" key="8">
    <source>
        <dbReference type="Google" id="ProtNLM"/>
    </source>
</evidence>
<accession>A0A2M9ZQK7</accession>
<organism evidence="5 7">
    <name type="scientific">Leptospira perolatii</name>
    <dbReference type="NCBI Taxonomy" id="2023191"/>
    <lineage>
        <taxon>Bacteria</taxon>
        <taxon>Pseudomonadati</taxon>
        <taxon>Spirochaetota</taxon>
        <taxon>Spirochaetia</taxon>
        <taxon>Leptospirales</taxon>
        <taxon>Leptospiraceae</taxon>
        <taxon>Leptospira</taxon>
    </lineage>
</organism>
<dbReference type="Pfam" id="PF02630">
    <property type="entry name" value="SCO1-SenC"/>
    <property type="match status" value="1"/>
</dbReference>
<protein>
    <recommendedName>
        <fullName evidence="8">Photosynthetic protein synthase II</fullName>
    </recommendedName>
</protein>
<dbReference type="OrthoDB" id="339426at2"/>
<dbReference type="PANTHER" id="PTHR12151">
    <property type="entry name" value="ELECTRON TRANSPORT PROTIN SCO1/SENC FAMILY MEMBER"/>
    <property type="match status" value="1"/>
</dbReference>
<evidence type="ECO:0000256" key="2">
    <source>
        <dbReference type="PIRSR" id="PIRSR603782-1"/>
    </source>
</evidence>
<dbReference type="CDD" id="cd02968">
    <property type="entry name" value="SCO"/>
    <property type="match status" value="1"/>
</dbReference>
<keyword evidence="3" id="KW-1015">Disulfide bond</keyword>
<dbReference type="InterPro" id="IPR003782">
    <property type="entry name" value="SCO1/SenC"/>
</dbReference>
<feature type="binding site" evidence="2">
    <location>
        <position position="92"/>
    </location>
    <ligand>
        <name>Cu cation</name>
        <dbReference type="ChEBI" id="CHEBI:23378"/>
    </ligand>
</feature>